<feature type="compositionally biased region" description="Low complexity" evidence="2">
    <location>
        <begin position="121"/>
        <end position="144"/>
    </location>
</feature>
<dbReference type="InterPro" id="IPR053178">
    <property type="entry name" value="Osmoadaptation_assoc"/>
</dbReference>
<reference evidence="4 5" key="1">
    <citation type="submission" date="2024-01" db="EMBL/GenBank/DDBJ databases">
        <authorList>
            <person name="Allen C."/>
            <person name="Tagirdzhanova G."/>
        </authorList>
    </citation>
    <scope>NUCLEOTIDE SEQUENCE [LARGE SCALE GENOMIC DNA]</scope>
</reference>
<sequence>MGRAPTSGNCHTCRQRRVKCDKARPACARCVRGGFVCQGYETVLRMQNHAVVAGAAPGSVRLAKVQNVSSYPKAASAEAPAKTTPPAVTASTASTTSTASTVPNRSRIRWRQSETSRALKTPPALAAPTQTPPTAASSSPLSSTHRSIHDASSDSSASPPLLDHATAYPSIPPELSFVGFVDDMAFSYFFQAYGWINMHSLLLQDSAMRSHLLPSSSSFSSSSSPNGMAQDSLRALCYGLLGRDKHIPALQHAGRRVYGKAIGNLQSALMTPSRDRLAALVKPISLLGAYAVTVDHDRRFTHHAGLARILDMCGPAQFQSPELLPVFEAARMTLLADSFVRRPPASALTTSTAFLDSPDWKTVPWARDPAAKSATHRLLDVLSAIPAIIQGIWGVFHDRVAWLAADQQVPRIEEPDAVANLQARVAAVRAGAAAWRQQWVAASPACARDDSDIDGGIQSGKLAEHVLAWAYAQAGDNVYRPGLDGVQGPDLFRTSLDSILSSWNGPASPPLSPLTLPADALATHLQDAALYTTVLVWTDRLDRYLGRAAHAPTCVDFFSTPFRTRCRCRDTIPPTQCTTIPPMAWDMRDTTKEMAWNVATCTMTGGPVRCVSALRPELTWPSPVSAETGSPSMFTSASASASSHPSPTPLAAMDSAPAAATNLLLPGDIRFVAHMRILAWLCARLPATRGHVLATLSAIGLAHCAHDVRPAEGHADIAAVAVARAFDSTGIDGASDILLRTYAPAVEV</sequence>
<feature type="region of interest" description="Disordered" evidence="2">
    <location>
        <begin position="621"/>
        <end position="652"/>
    </location>
</feature>
<dbReference type="PROSITE" id="PS50048">
    <property type="entry name" value="ZN2_CY6_FUNGAL_2"/>
    <property type="match status" value="1"/>
</dbReference>
<dbReference type="PANTHER" id="PTHR38111:SF2">
    <property type="entry name" value="FINGER DOMAIN PROTEIN, PUTATIVE (AFU_ORTHOLOGUE AFUA_1G01560)-RELATED"/>
    <property type="match status" value="1"/>
</dbReference>
<organism evidence="4 5">
    <name type="scientific">Sporothrix curviconia</name>
    <dbReference type="NCBI Taxonomy" id="1260050"/>
    <lineage>
        <taxon>Eukaryota</taxon>
        <taxon>Fungi</taxon>
        <taxon>Dikarya</taxon>
        <taxon>Ascomycota</taxon>
        <taxon>Pezizomycotina</taxon>
        <taxon>Sordariomycetes</taxon>
        <taxon>Sordariomycetidae</taxon>
        <taxon>Ophiostomatales</taxon>
        <taxon>Ophiostomataceae</taxon>
        <taxon>Sporothrix</taxon>
    </lineage>
</organism>
<evidence type="ECO:0000259" key="3">
    <source>
        <dbReference type="PROSITE" id="PS50048"/>
    </source>
</evidence>
<keyword evidence="5" id="KW-1185">Reference proteome</keyword>
<keyword evidence="1" id="KW-0539">Nucleus</keyword>
<evidence type="ECO:0000313" key="5">
    <source>
        <dbReference type="Proteomes" id="UP001642405"/>
    </source>
</evidence>
<dbReference type="EMBL" id="CAWUHB010000024">
    <property type="protein sequence ID" value="CAK7222054.1"/>
    <property type="molecule type" value="Genomic_DNA"/>
</dbReference>
<evidence type="ECO:0000256" key="1">
    <source>
        <dbReference type="ARBA" id="ARBA00023242"/>
    </source>
</evidence>
<comment type="caution">
    <text evidence="4">The sequence shown here is derived from an EMBL/GenBank/DDBJ whole genome shotgun (WGS) entry which is preliminary data.</text>
</comment>
<accession>A0ABP0BQV7</accession>
<dbReference type="Pfam" id="PF00172">
    <property type="entry name" value="Zn_clus"/>
    <property type="match status" value="1"/>
</dbReference>
<name>A0ABP0BQV7_9PEZI</name>
<dbReference type="SUPFAM" id="SSF57701">
    <property type="entry name" value="Zn2/Cys6 DNA-binding domain"/>
    <property type="match status" value="1"/>
</dbReference>
<feature type="compositionally biased region" description="Low complexity" evidence="2">
    <location>
        <begin position="74"/>
        <end position="103"/>
    </location>
</feature>
<dbReference type="PANTHER" id="PTHR38111">
    <property type="entry name" value="ZN(2)-C6 FUNGAL-TYPE DOMAIN-CONTAINING PROTEIN-RELATED"/>
    <property type="match status" value="1"/>
</dbReference>
<evidence type="ECO:0000256" key="2">
    <source>
        <dbReference type="SAM" id="MobiDB-lite"/>
    </source>
</evidence>
<dbReference type="InterPro" id="IPR001138">
    <property type="entry name" value="Zn2Cys6_DnaBD"/>
</dbReference>
<dbReference type="CDD" id="cd00067">
    <property type="entry name" value="GAL4"/>
    <property type="match status" value="1"/>
</dbReference>
<dbReference type="Proteomes" id="UP001642405">
    <property type="component" value="Unassembled WGS sequence"/>
</dbReference>
<protein>
    <recommendedName>
        <fullName evidence="3">Zn(2)-C6 fungal-type domain-containing protein</fullName>
    </recommendedName>
</protein>
<evidence type="ECO:0000313" key="4">
    <source>
        <dbReference type="EMBL" id="CAK7222054.1"/>
    </source>
</evidence>
<feature type="compositionally biased region" description="Low complexity" evidence="2">
    <location>
        <begin position="630"/>
        <end position="652"/>
    </location>
</feature>
<gene>
    <name evidence="4" type="ORF">SCUCBS95973_004710</name>
</gene>
<dbReference type="SMART" id="SM00066">
    <property type="entry name" value="GAL4"/>
    <property type="match status" value="1"/>
</dbReference>
<feature type="region of interest" description="Disordered" evidence="2">
    <location>
        <begin position="74"/>
        <end position="160"/>
    </location>
</feature>
<dbReference type="Gene3D" id="4.10.240.10">
    <property type="entry name" value="Zn(2)-C6 fungal-type DNA-binding domain"/>
    <property type="match status" value="1"/>
</dbReference>
<dbReference type="InterPro" id="IPR036864">
    <property type="entry name" value="Zn2-C6_fun-type_DNA-bd_sf"/>
</dbReference>
<feature type="domain" description="Zn(2)-C6 fungal-type" evidence="3">
    <location>
        <begin position="9"/>
        <end position="37"/>
    </location>
</feature>
<proteinExistence type="predicted"/>